<dbReference type="PANTHER" id="PTHR34968">
    <property type="entry name" value="AUGMIN SUBUNIT 5"/>
    <property type="match status" value="1"/>
</dbReference>
<feature type="coiled-coil region" evidence="1">
    <location>
        <begin position="432"/>
        <end position="466"/>
    </location>
</feature>
<evidence type="ECO:0000313" key="2">
    <source>
        <dbReference type="EMBL" id="KAJ4747624.1"/>
    </source>
</evidence>
<dbReference type="EMBL" id="JAMFTS010000005">
    <property type="protein sequence ID" value="KAJ4747624.1"/>
    <property type="molecule type" value="Genomic_DNA"/>
</dbReference>
<dbReference type="InterPro" id="IPR029131">
    <property type="entry name" value="HAUS5"/>
</dbReference>
<accession>A0AAV8BYB1</accession>
<evidence type="ECO:0000313" key="3">
    <source>
        <dbReference type="Proteomes" id="UP001140206"/>
    </source>
</evidence>
<reference evidence="2" key="1">
    <citation type="submission" date="2022-08" db="EMBL/GenBank/DDBJ databases">
        <authorList>
            <person name="Marques A."/>
        </authorList>
    </citation>
    <scope>NUCLEOTIDE SEQUENCE</scope>
    <source>
        <strain evidence="2">RhyPub2mFocal</strain>
        <tissue evidence="2">Leaves</tissue>
    </source>
</reference>
<organism evidence="2 3">
    <name type="scientific">Rhynchospora pubera</name>
    <dbReference type="NCBI Taxonomy" id="906938"/>
    <lineage>
        <taxon>Eukaryota</taxon>
        <taxon>Viridiplantae</taxon>
        <taxon>Streptophyta</taxon>
        <taxon>Embryophyta</taxon>
        <taxon>Tracheophyta</taxon>
        <taxon>Spermatophyta</taxon>
        <taxon>Magnoliopsida</taxon>
        <taxon>Liliopsida</taxon>
        <taxon>Poales</taxon>
        <taxon>Cyperaceae</taxon>
        <taxon>Cyperoideae</taxon>
        <taxon>Rhynchosporeae</taxon>
        <taxon>Rhynchospora</taxon>
    </lineage>
</organism>
<proteinExistence type="predicted"/>
<keyword evidence="3" id="KW-1185">Reference proteome</keyword>
<dbReference type="Proteomes" id="UP001140206">
    <property type="component" value="Chromosome 5"/>
</dbReference>
<dbReference type="InterPro" id="IPR044706">
    <property type="entry name" value="AUG5_plant"/>
</dbReference>
<dbReference type="GO" id="GO:0051225">
    <property type="term" value="P:spindle assembly"/>
    <property type="evidence" value="ECO:0007669"/>
    <property type="project" value="InterPro"/>
</dbReference>
<dbReference type="AlphaFoldDB" id="A0AAV8BYB1"/>
<protein>
    <submittedName>
        <fullName evidence="2">AUGMIN subunit 5</fullName>
    </submittedName>
</protein>
<gene>
    <name evidence="2" type="ORF">LUZ62_082029</name>
</gene>
<evidence type="ECO:0000256" key="1">
    <source>
        <dbReference type="SAM" id="Coils"/>
    </source>
</evidence>
<dbReference type="GO" id="GO:0070652">
    <property type="term" value="C:HAUS complex"/>
    <property type="evidence" value="ECO:0007669"/>
    <property type="project" value="InterPro"/>
</dbReference>
<dbReference type="GO" id="GO:0005876">
    <property type="term" value="C:spindle microtubule"/>
    <property type="evidence" value="ECO:0007669"/>
    <property type="project" value="InterPro"/>
</dbReference>
<dbReference type="PANTHER" id="PTHR34968:SF1">
    <property type="entry name" value="AUGMIN SUBUNIT 5"/>
    <property type="match status" value="1"/>
</dbReference>
<dbReference type="Pfam" id="PF14817">
    <property type="entry name" value="HAUS5"/>
    <property type="match status" value="1"/>
</dbReference>
<keyword evidence="1" id="KW-0175">Coiled coil</keyword>
<name>A0AAV8BYB1_9POAL</name>
<comment type="caution">
    <text evidence="2">The sequence shown here is derived from an EMBL/GenBank/DDBJ whole genome shotgun (WGS) entry which is preliminary data.</text>
</comment>
<feature type="coiled-coil region" evidence="1">
    <location>
        <begin position="83"/>
        <end position="162"/>
    </location>
</feature>
<sequence length="763" mass="85483">MATPEAIMEWLQREMGYPYPPPSLDQLRKICRGNMVPVWNFLLRRVRSEHTVSTARRNILVHGVEVDKGLGRRSREKGGKGFEEAERRERDLAEEEVERLRGIVRTQRKELKTRISEVARLESERKRSLDERSNARHRQVMLEAYDQQSDEASKIFAEYQRRLHQFVNKARDVRRLSTGTSLDSTDNLQSPIEKEPLYSTIKGGNKFSDDLFLTETSPERSVRKACDTLAGCMIERIRISFPAYEGNGISSTCQMDVAKLGSDMDGDIPEDVKAVAVEALRNPSLLLHSVTMHTSRVKALIHRETEKIDIRADSELLRYKYENDQVIDAATTDASSPLPYQLYGNGKGGSELSTKGTFDQLLERQKAHVQQFLETEDALNKAADAKGMCQKLLKRLNGASDTVILPQKVPTGNTQGNNRSFELDVLAKEREVAGLRASLNTLTSEVKRLNKLCAEWKEAEDSLKKKWKKIEEFDARRSELECIYTALLRAIMDASAFWEQQPLAARDYASRTIVPACKAVVELSTTAKDLIERELSAFSQSLDNSLYMLPATPQALLEAFGANGASGAEAFAAAEKSATVLTARAGARDPSAIPSISRISATLRQNSGTGTEGADSALASVLESLGFCLKPCGSEARILEDLAKAINLAHTQRNLVDNGRVLLNRAHGVRQQYERMANYCMKLAAEQERVVTEIWLPELSNAYEGGHECLNNDCRRVMGLVEEWWEQPAATVVDWVTLDGENVGAWLNRVKKLQSILYERSRD</sequence>